<protein>
    <submittedName>
        <fullName evidence="2">Uncharacterized protein</fullName>
    </submittedName>
</protein>
<dbReference type="HOGENOM" id="CLU_1768324_0_0_1"/>
<proteinExistence type="predicted"/>
<dbReference type="InParanoid" id="W4K5U3"/>
<name>W4K5U3_HETIT</name>
<evidence type="ECO:0000313" key="2">
    <source>
        <dbReference type="EMBL" id="ETW80411.1"/>
    </source>
</evidence>
<evidence type="ECO:0000313" key="3">
    <source>
        <dbReference type="Proteomes" id="UP000030671"/>
    </source>
</evidence>
<dbReference type="GeneID" id="20665782"/>
<dbReference type="RefSeq" id="XP_009547168.1">
    <property type="nucleotide sequence ID" value="XM_009548873.1"/>
</dbReference>
<keyword evidence="3" id="KW-1185">Reference proteome</keyword>
<dbReference type="Proteomes" id="UP000030671">
    <property type="component" value="Unassembled WGS sequence"/>
</dbReference>
<gene>
    <name evidence="2" type="ORF">HETIRDRAFT_101569</name>
</gene>
<keyword evidence="1" id="KW-0812">Transmembrane</keyword>
<keyword evidence="1" id="KW-0472">Membrane</keyword>
<dbReference type="AlphaFoldDB" id="W4K5U3"/>
<dbReference type="OrthoDB" id="3214103at2759"/>
<feature type="transmembrane region" description="Helical" evidence="1">
    <location>
        <begin position="56"/>
        <end position="80"/>
    </location>
</feature>
<feature type="transmembrane region" description="Helical" evidence="1">
    <location>
        <begin position="12"/>
        <end position="35"/>
    </location>
</feature>
<dbReference type="KEGG" id="hir:HETIRDRAFT_101569"/>
<keyword evidence="1" id="KW-1133">Transmembrane helix</keyword>
<reference evidence="2 3" key="1">
    <citation type="journal article" date="2012" name="New Phytol.">
        <title>Insight into trade-off between wood decay and parasitism from the genome of a fungal forest pathogen.</title>
        <authorList>
            <person name="Olson A."/>
            <person name="Aerts A."/>
            <person name="Asiegbu F."/>
            <person name="Belbahri L."/>
            <person name="Bouzid O."/>
            <person name="Broberg A."/>
            <person name="Canback B."/>
            <person name="Coutinho P.M."/>
            <person name="Cullen D."/>
            <person name="Dalman K."/>
            <person name="Deflorio G."/>
            <person name="van Diepen L.T."/>
            <person name="Dunand C."/>
            <person name="Duplessis S."/>
            <person name="Durling M."/>
            <person name="Gonthier P."/>
            <person name="Grimwood J."/>
            <person name="Fossdal C.G."/>
            <person name="Hansson D."/>
            <person name="Henrissat B."/>
            <person name="Hietala A."/>
            <person name="Himmelstrand K."/>
            <person name="Hoffmeister D."/>
            <person name="Hogberg N."/>
            <person name="James T.Y."/>
            <person name="Karlsson M."/>
            <person name="Kohler A."/>
            <person name="Kues U."/>
            <person name="Lee Y.H."/>
            <person name="Lin Y.C."/>
            <person name="Lind M."/>
            <person name="Lindquist E."/>
            <person name="Lombard V."/>
            <person name="Lucas S."/>
            <person name="Lunden K."/>
            <person name="Morin E."/>
            <person name="Murat C."/>
            <person name="Park J."/>
            <person name="Raffaello T."/>
            <person name="Rouze P."/>
            <person name="Salamov A."/>
            <person name="Schmutz J."/>
            <person name="Solheim H."/>
            <person name="Stahlberg J."/>
            <person name="Velez H."/>
            <person name="de Vries R.P."/>
            <person name="Wiebenga A."/>
            <person name="Woodward S."/>
            <person name="Yakovlev I."/>
            <person name="Garbelotto M."/>
            <person name="Martin F."/>
            <person name="Grigoriev I.V."/>
            <person name="Stenlid J."/>
        </authorList>
    </citation>
    <scope>NUCLEOTIDE SEQUENCE [LARGE SCALE GENOMIC DNA]</scope>
    <source>
        <strain evidence="2 3">TC 32-1</strain>
    </source>
</reference>
<evidence type="ECO:0000256" key="1">
    <source>
        <dbReference type="SAM" id="Phobius"/>
    </source>
</evidence>
<feature type="transmembrane region" description="Helical" evidence="1">
    <location>
        <begin position="92"/>
        <end position="110"/>
    </location>
</feature>
<sequence>MFVEPHLPRGLVAVSWSLTLGSILWTTSIIAWRAWQHRKFIKSQLGEGTARTNAEKILSLLIESGAIYCCIWAVYLAIYYGLRTAMFIPQSILVQLVAIYPLTIIIIVHIRATSPNSRSQISSFCCATPPDISSGSADSDRRTLSSG</sequence>
<dbReference type="EMBL" id="KI925459">
    <property type="protein sequence ID" value="ETW80411.1"/>
    <property type="molecule type" value="Genomic_DNA"/>
</dbReference>
<organism evidence="2 3">
    <name type="scientific">Heterobasidion irregulare (strain TC 32-1)</name>
    <dbReference type="NCBI Taxonomy" id="747525"/>
    <lineage>
        <taxon>Eukaryota</taxon>
        <taxon>Fungi</taxon>
        <taxon>Dikarya</taxon>
        <taxon>Basidiomycota</taxon>
        <taxon>Agaricomycotina</taxon>
        <taxon>Agaricomycetes</taxon>
        <taxon>Russulales</taxon>
        <taxon>Bondarzewiaceae</taxon>
        <taxon>Heterobasidion</taxon>
        <taxon>Heterobasidion annosum species complex</taxon>
    </lineage>
</organism>
<accession>W4K5U3</accession>